<dbReference type="InterPro" id="IPR008040">
    <property type="entry name" value="Hydant_A_N"/>
</dbReference>
<evidence type="ECO:0000313" key="4">
    <source>
        <dbReference type="EMBL" id="MBD1548105.1"/>
    </source>
</evidence>
<reference evidence="4" key="1">
    <citation type="submission" date="2020-05" db="EMBL/GenBank/DDBJ databases">
        <title>Identification of trans-AT polyketide cluster in two marine bacteria, producers of a novel glutaramide-containing polyketide sesbanimide D and analogs.</title>
        <authorList>
            <person name="Kacar D."/>
            <person name="Rodriguez P."/>
            <person name="Canedo L."/>
            <person name="Gonzalez E."/>
            <person name="Galan B."/>
            <person name="De La Calle F."/>
            <person name="Garcia J.L."/>
        </authorList>
    </citation>
    <scope>NUCLEOTIDE SEQUENCE</scope>
    <source>
        <strain evidence="4">PHM038</strain>
    </source>
</reference>
<accession>A0A926P259</accession>
<feature type="domain" description="Hydantoinase/oxoprolinase N-terminal" evidence="2">
    <location>
        <begin position="8"/>
        <end position="179"/>
    </location>
</feature>
<dbReference type="RefSeq" id="WP_190292845.1">
    <property type="nucleotide sequence ID" value="NZ_JABFCZ010000020.1"/>
</dbReference>
<dbReference type="AlphaFoldDB" id="A0A926P259"/>
<feature type="domain" description="Acetophenone carboxylase-like C-terminal" evidence="3">
    <location>
        <begin position="512"/>
        <end position="674"/>
    </location>
</feature>
<dbReference type="GO" id="GO:0006749">
    <property type="term" value="P:glutathione metabolic process"/>
    <property type="evidence" value="ECO:0007669"/>
    <property type="project" value="TreeGrafter"/>
</dbReference>
<protein>
    <submittedName>
        <fullName evidence="4">Hydantoinase/oxoprolinase family protein</fullName>
    </submittedName>
</protein>
<dbReference type="GO" id="GO:0005829">
    <property type="term" value="C:cytosol"/>
    <property type="evidence" value="ECO:0007669"/>
    <property type="project" value="TreeGrafter"/>
</dbReference>
<gene>
    <name evidence="4" type="ORF">HK439_17710</name>
</gene>
<dbReference type="Pfam" id="PF05378">
    <property type="entry name" value="Hydant_A_N"/>
    <property type="match status" value="1"/>
</dbReference>
<dbReference type="PANTHER" id="PTHR11365:SF23">
    <property type="entry name" value="HYPOTHETICAL 5-OXOPROLINASE (EUROFUNG)-RELATED"/>
    <property type="match status" value="1"/>
</dbReference>
<comment type="caution">
    <text evidence="4">The sequence shown here is derived from an EMBL/GenBank/DDBJ whole genome shotgun (WGS) entry which is preliminary data.</text>
</comment>
<dbReference type="InterPro" id="IPR043129">
    <property type="entry name" value="ATPase_NBD"/>
</dbReference>
<organism evidence="4 5">
    <name type="scientific">Roseibium aggregatum</name>
    <dbReference type="NCBI Taxonomy" id="187304"/>
    <lineage>
        <taxon>Bacteria</taxon>
        <taxon>Pseudomonadati</taxon>
        <taxon>Pseudomonadota</taxon>
        <taxon>Alphaproteobacteria</taxon>
        <taxon>Hyphomicrobiales</taxon>
        <taxon>Stappiaceae</taxon>
        <taxon>Roseibium</taxon>
    </lineage>
</organism>
<dbReference type="InterPro" id="IPR045079">
    <property type="entry name" value="Oxoprolinase-like"/>
</dbReference>
<evidence type="ECO:0000313" key="5">
    <source>
        <dbReference type="Proteomes" id="UP000598467"/>
    </source>
</evidence>
<dbReference type="Pfam" id="PF01968">
    <property type="entry name" value="Hydantoinase_A"/>
    <property type="match status" value="1"/>
</dbReference>
<evidence type="ECO:0000259" key="3">
    <source>
        <dbReference type="Pfam" id="PF19278"/>
    </source>
</evidence>
<dbReference type="Pfam" id="PF19278">
    <property type="entry name" value="Hydant_A_C"/>
    <property type="match status" value="1"/>
</dbReference>
<sequence length="687" mass="72809">MIKPAYVIGVDVGGTFTDVFILDEENGTVTTTKVPSTRGDQSKGFVEGIGQKVADFGLISTVVHGTTVGTNALLERKGARTGIITTEGFRDVLEMRRRDRPTTWGLKGSFTPVVERPDRVEVDERVLADGSVLQAVDEAQVKAQAQALADAGCEAVCVFFINGYANNDNERIAVDAVRSVWPNAYVTAATEILPEIREFERLSTATLNAYLQPVVSSYLDRLEKGLADKGFVGDILIVQSNGGVMSIDTAKRYPVRTALSGPAAGVIAATEIARAAGFENIITCDMGGTSFDVSLVAESEAALAAQTAIDFGMVVRTPMIEITTIGAGGGSIASVDKSGLLQVGPESAGSDPGPVCYGLGNDRPTVTDANVVLGRINPDRPIGGKLARLDIEASRKAIKSHIADPLGLGIEEAAEAILKLANAKMAGAIRLVSIEKGHDPAKFAAMPFGGGGSLHTGALIKDVGLGSALVPRFPGVTSALGCVVADMRHDRVQTVNRLLDQIDAAELGREMEAVADETEKLLEGAGVAFAGVDRVYEFDMLYLGQTHTVSVPVTIPSSGLTTDAIRDAFEVAYKDAYGRLLEGIPMRVMNYRIAVIGRRPQLDMAVFAPTAGKPEQDCRIGKRSVFCDGAWHEAIVYERLDLEIGAEIEGPALLEQSDTTIFVDPGLRGRVDAYGNLVIDRMEGADV</sequence>
<evidence type="ECO:0000259" key="1">
    <source>
        <dbReference type="Pfam" id="PF01968"/>
    </source>
</evidence>
<evidence type="ECO:0000259" key="2">
    <source>
        <dbReference type="Pfam" id="PF05378"/>
    </source>
</evidence>
<dbReference type="SUPFAM" id="SSF53067">
    <property type="entry name" value="Actin-like ATPase domain"/>
    <property type="match status" value="1"/>
</dbReference>
<proteinExistence type="predicted"/>
<dbReference type="InterPro" id="IPR049517">
    <property type="entry name" value="ACX-like_C"/>
</dbReference>
<dbReference type="Proteomes" id="UP000598467">
    <property type="component" value="Unassembled WGS sequence"/>
</dbReference>
<dbReference type="PANTHER" id="PTHR11365">
    <property type="entry name" value="5-OXOPROLINASE RELATED"/>
    <property type="match status" value="1"/>
</dbReference>
<feature type="domain" description="Hydantoinase A/oxoprolinase" evidence="1">
    <location>
        <begin position="201"/>
        <end position="490"/>
    </location>
</feature>
<dbReference type="Gene3D" id="3.30.420.40">
    <property type="match status" value="1"/>
</dbReference>
<dbReference type="InterPro" id="IPR002821">
    <property type="entry name" value="Hydantoinase_A"/>
</dbReference>
<name>A0A926P259_9HYPH</name>
<dbReference type="EMBL" id="JABFCZ010000020">
    <property type="protein sequence ID" value="MBD1548105.1"/>
    <property type="molecule type" value="Genomic_DNA"/>
</dbReference>
<dbReference type="GO" id="GO:0017168">
    <property type="term" value="F:5-oxoprolinase (ATP-hydrolyzing) activity"/>
    <property type="evidence" value="ECO:0007669"/>
    <property type="project" value="TreeGrafter"/>
</dbReference>